<reference evidence="1 2" key="1">
    <citation type="submission" date="2015-08" db="EMBL/GenBank/DDBJ databases">
        <title>Draft Genome Sequence of Bacillus vietnamensis UCD-SED5.</title>
        <authorList>
            <person name="Lee R.D."/>
            <person name="Jospin G."/>
            <person name="Lang J.M."/>
            <person name="Coil D.A."/>
            <person name="Eisen J.A."/>
        </authorList>
    </citation>
    <scope>NUCLEOTIDE SEQUENCE [LARGE SCALE GENOMIC DNA]</scope>
    <source>
        <strain evidence="1 2">UCD-SED5</strain>
    </source>
</reference>
<dbReference type="EMBL" id="LIXZ01000003">
    <property type="protein sequence ID" value="KPL60640.1"/>
    <property type="molecule type" value="Genomic_DNA"/>
</dbReference>
<sequence>MIRLSRTKKVMLLCFAIILIIVANRISSVQHLTARVATNLYVSLKYQDLDLEYQNVEFSPQFGDYSVAYKDKDGKVYGFMVTPKSMPVIILHDPLSETP</sequence>
<evidence type="ECO:0000313" key="2">
    <source>
        <dbReference type="Proteomes" id="UP000050398"/>
    </source>
</evidence>
<proteinExistence type="predicted"/>
<evidence type="ECO:0000313" key="1">
    <source>
        <dbReference type="EMBL" id="KPL60640.1"/>
    </source>
</evidence>
<dbReference type="OrthoDB" id="2872746at2"/>
<protein>
    <submittedName>
        <fullName evidence="1">Uncharacterized protein</fullName>
    </submittedName>
</protein>
<organism evidence="1 2">
    <name type="scientific">Rossellomorea vietnamensis</name>
    <dbReference type="NCBI Taxonomy" id="218284"/>
    <lineage>
        <taxon>Bacteria</taxon>
        <taxon>Bacillati</taxon>
        <taxon>Bacillota</taxon>
        <taxon>Bacilli</taxon>
        <taxon>Bacillales</taxon>
        <taxon>Bacillaceae</taxon>
        <taxon>Rossellomorea</taxon>
    </lineage>
</organism>
<dbReference type="AlphaFoldDB" id="A0A0P6W3E2"/>
<dbReference type="eggNOG" id="ENOG5030EGR">
    <property type="taxonomic scope" value="Bacteria"/>
</dbReference>
<name>A0A0P6W3E2_9BACI</name>
<dbReference type="Proteomes" id="UP000050398">
    <property type="component" value="Unassembled WGS sequence"/>
</dbReference>
<comment type="caution">
    <text evidence="1">The sequence shown here is derived from an EMBL/GenBank/DDBJ whole genome shotgun (WGS) entry which is preliminary data.</text>
</comment>
<accession>A0A0P6W3E2</accession>
<gene>
    <name evidence="1" type="ORF">AM506_05880</name>
</gene>
<dbReference type="PATRIC" id="fig|218284.4.peg.2296"/>
<dbReference type="RefSeq" id="WP_060671554.1">
    <property type="nucleotide sequence ID" value="NZ_JBCNGU010000004.1"/>
</dbReference>